<feature type="compositionally biased region" description="Low complexity" evidence="7">
    <location>
        <begin position="457"/>
        <end position="467"/>
    </location>
</feature>
<dbReference type="PROSITE" id="PS00108">
    <property type="entry name" value="PROTEIN_KINASE_ST"/>
    <property type="match status" value="1"/>
</dbReference>
<dbReference type="CDD" id="cd06606">
    <property type="entry name" value="STKc_MAPKKK"/>
    <property type="match status" value="1"/>
</dbReference>
<dbReference type="PROSITE" id="PS00107">
    <property type="entry name" value="PROTEIN_KINASE_ATP"/>
    <property type="match status" value="1"/>
</dbReference>
<feature type="compositionally biased region" description="Polar residues" evidence="7">
    <location>
        <begin position="683"/>
        <end position="693"/>
    </location>
</feature>
<dbReference type="PROSITE" id="PS50011">
    <property type="entry name" value="PROTEIN_KINASE_DOM"/>
    <property type="match status" value="1"/>
</dbReference>
<keyword evidence="10" id="KW-1185">Reference proteome</keyword>
<evidence type="ECO:0000313" key="9">
    <source>
        <dbReference type="EMBL" id="KAG2433400.1"/>
    </source>
</evidence>
<evidence type="ECO:0000313" key="10">
    <source>
        <dbReference type="Proteomes" id="UP000650467"/>
    </source>
</evidence>
<dbReference type="GO" id="GO:0004674">
    <property type="term" value="F:protein serine/threonine kinase activity"/>
    <property type="evidence" value="ECO:0007669"/>
    <property type="project" value="UniProtKB-KW"/>
</dbReference>
<dbReference type="OrthoDB" id="266718at2759"/>
<accession>A0A835T883</accession>
<dbReference type="AlphaFoldDB" id="A0A835T883"/>
<feature type="region of interest" description="Disordered" evidence="7">
    <location>
        <begin position="401"/>
        <end position="467"/>
    </location>
</feature>
<evidence type="ECO:0000256" key="3">
    <source>
        <dbReference type="ARBA" id="ARBA00022741"/>
    </source>
</evidence>
<dbReference type="EMBL" id="JAEHOC010000019">
    <property type="protein sequence ID" value="KAG2433400.1"/>
    <property type="molecule type" value="Genomic_DNA"/>
</dbReference>
<feature type="region of interest" description="Disordered" evidence="7">
    <location>
        <begin position="785"/>
        <end position="805"/>
    </location>
</feature>
<evidence type="ECO:0000256" key="1">
    <source>
        <dbReference type="ARBA" id="ARBA00022527"/>
    </source>
</evidence>
<feature type="compositionally biased region" description="Pro residues" evidence="7">
    <location>
        <begin position="446"/>
        <end position="456"/>
    </location>
</feature>
<feature type="region of interest" description="Disordered" evidence="7">
    <location>
        <begin position="602"/>
        <end position="645"/>
    </location>
</feature>
<feature type="region of interest" description="Disordered" evidence="7">
    <location>
        <begin position="484"/>
        <end position="514"/>
    </location>
</feature>
<dbReference type="Pfam" id="PF00069">
    <property type="entry name" value="Pkinase"/>
    <property type="match status" value="1"/>
</dbReference>
<dbReference type="GO" id="GO:0005524">
    <property type="term" value="F:ATP binding"/>
    <property type="evidence" value="ECO:0007669"/>
    <property type="project" value="UniProtKB-UniRule"/>
</dbReference>
<dbReference type="InterPro" id="IPR000719">
    <property type="entry name" value="Prot_kinase_dom"/>
</dbReference>
<comment type="caution">
    <text evidence="9">The sequence shown here is derived from an EMBL/GenBank/DDBJ whole genome shotgun (WGS) entry which is preliminary data.</text>
</comment>
<dbReference type="InterPro" id="IPR017441">
    <property type="entry name" value="Protein_kinase_ATP_BS"/>
</dbReference>
<feature type="domain" description="Protein kinase" evidence="8">
    <location>
        <begin position="23"/>
        <end position="286"/>
    </location>
</feature>
<dbReference type="PANTHER" id="PTHR11584">
    <property type="entry name" value="SERINE/THREONINE PROTEIN KINASE"/>
    <property type="match status" value="1"/>
</dbReference>
<dbReference type="InterPro" id="IPR011009">
    <property type="entry name" value="Kinase-like_dom_sf"/>
</dbReference>
<feature type="region of interest" description="Disordered" evidence="7">
    <location>
        <begin position="677"/>
        <end position="766"/>
    </location>
</feature>
<name>A0A835T883_CHLIN</name>
<feature type="compositionally biased region" description="Pro residues" evidence="7">
    <location>
        <begin position="497"/>
        <end position="513"/>
    </location>
</feature>
<keyword evidence="2" id="KW-0808">Transferase</keyword>
<dbReference type="Proteomes" id="UP000650467">
    <property type="component" value="Unassembled WGS sequence"/>
</dbReference>
<evidence type="ECO:0000256" key="2">
    <source>
        <dbReference type="ARBA" id="ARBA00022679"/>
    </source>
</evidence>
<evidence type="ECO:0000256" key="7">
    <source>
        <dbReference type="SAM" id="MobiDB-lite"/>
    </source>
</evidence>
<dbReference type="SMART" id="SM00220">
    <property type="entry name" value="S_TKc"/>
    <property type="match status" value="1"/>
</dbReference>
<reference evidence="9" key="1">
    <citation type="journal article" date="2020" name="bioRxiv">
        <title>Comparative genomics of Chlamydomonas.</title>
        <authorList>
            <person name="Craig R.J."/>
            <person name="Hasan A.R."/>
            <person name="Ness R.W."/>
            <person name="Keightley P.D."/>
        </authorList>
    </citation>
    <scope>NUCLEOTIDE SEQUENCE</scope>
    <source>
        <strain evidence="9">SAG 7.73</strain>
    </source>
</reference>
<protein>
    <recommendedName>
        <fullName evidence="8">Protein kinase domain-containing protein</fullName>
    </recommendedName>
</protein>
<evidence type="ECO:0000256" key="6">
    <source>
        <dbReference type="PROSITE-ProRule" id="PRU10141"/>
    </source>
</evidence>
<organism evidence="9 10">
    <name type="scientific">Chlamydomonas incerta</name>
    <dbReference type="NCBI Taxonomy" id="51695"/>
    <lineage>
        <taxon>Eukaryota</taxon>
        <taxon>Viridiplantae</taxon>
        <taxon>Chlorophyta</taxon>
        <taxon>core chlorophytes</taxon>
        <taxon>Chlorophyceae</taxon>
        <taxon>CS clade</taxon>
        <taxon>Chlamydomonadales</taxon>
        <taxon>Chlamydomonadaceae</taxon>
        <taxon>Chlamydomonas</taxon>
    </lineage>
</organism>
<keyword evidence="4" id="KW-0418">Kinase</keyword>
<dbReference type="SUPFAM" id="SSF56112">
    <property type="entry name" value="Protein kinase-like (PK-like)"/>
    <property type="match status" value="1"/>
</dbReference>
<feature type="compositionally biased region" description="Low complexity" evidence="7">
    <location>
        <begin position="608"/>
        <end position="645"/>
    </location>
</feature>
<feature type="compositionally biased region" description="Low complexity" evidence="7">
    <location>
        <begin position="484"/>
        <end position="496"/>
    </location>
</feature>
<keyword evidence="1" id="KW-0723">Serine/threonine-protein kinase</keyword>
<evidence type="ECO:0000256" key="5">
    <source>
        <dbReference type="ARBA" id="ARBA00022840"/>
    </source>
</evidence>
<feature type="binding site" evidence="6">
    <location>
        <position position="52"/>
    </location>
    <ligand>
        <name>ATP</name>
        <dbReference type="ChEBI" id="CHEBI:30616"/>
    </ligand>
</feature>
<feature type="compositionally biased region" description="Low complexity" evidence="7">
    <location>
        <begin position="723"/>
        <end position="733"/>
    </location>
</feature>
<dbReference type="FunFam" id="1.10.510.10:FF:000071">
    <property type="entry name" value="Mitogen-activated protein kinase kinase kinase 3 isoform 2"/>
    <property type="match status" value="1"/>
</dbReference>
<feature type="compositionally biased region" description="Low complexity" evidence="7">
    <location>
        <begin position="423"/>
        <end position="445"/>
    </location>
</feature>
<keyword evidence="3 6" id="KW-0547">Nucleotide-binding</keyword>
<sequence>MPRADDDTFPADMTLMPAGPFAWQRGRQIGQGAFGTVYMGLVHATGQEIAVKQVALPRDNANNGKVSEHIRSLESEVAVLRSLRHENIVRYLGTERTGEHLNIFLEYVAGGPISGKLAQFGPLREETIRVYTKQILRGLEYLHKQKVMHRDIKGANILVDSNGVVKLADFGASKKIEDLATMGGGSRSIRGTANWMAPEVIKQSGHGRAADIWSLGCVVIEMATGRAPWANFNDPYAVMYHVAATKELPVMPDTLSAAAKDFLTLCFNRVPRERPNATRLLQHPWLCSVQVPRSVPTNPLPMTMMMPAAPSATATTAVYPAGGGTAPPHSQPQSQQQKQAAALAQPQSLPHHQHLPPDLRSPPSPIKEECDSRYNSPLGGGTAASTPSTARTAVLNAANSLVSPPHRTPGAAARPPMVPPLPLNLLNGAQQPAVPKPSAAQQQQPPKAPYAPPAPPAASQQQQQPQYDTLADPDTVRLQMAHVAQMQMQAAQQRQQPAPPQAAPAPAPAPPTMHQPAPGVHDSICMGEGMTISMGPMGGYDPMHAHMQQQPYQSHMGGAGAACRASTMTLSGYNPIEEPSWVPQPHDHAQRAFFQQLAAVAEHSAPTTPAGSSGGAPNSTGGGAAPAPTRAMDSSDGSGADAPDATHIAIPHADTTSKLPLAAHMALAEAAAAAAAASPRSGAGTQRGTNRTRTVPARPALAGVFNNTNDDAADTHVEPDQPSPAATGPSPGGMNKQHTAGRPRVSASRRALEEAGILGGTLDPARAKQWRDELVAELEAERVRAAGGNAARESIAPVRPSVADL</sequence>
<keyword evidence="5 6" id="KW-0067">ATP-binding</keyword>
<evidence type="ECO:0000259" key="8">
    <source>
        <dbReference type="PROSITE" id="PS50011"/>
    </source>
</evidence>
<dbReference type="Gene3D" id="1.10.510.10">
    <property type="entry name" value="Transferase(Phosphotransferase) domain 1"/>
    <property type="match status" value="1"/>
</dbReference>
<dbReference type="InterPro" id="IPR008271">
    <property type="entry name" value="Ser/Thr_kinase_AS"/>
</dbReference>
<gene>
    <name evidence="9" type="ORF">HXX76_008458</name>
</gene>
<dbReference type="PANTHER" id="PTHR11584:SF369">
    <property type="entry name" value="MITOGEN-ACTIVATED PROTEIN KINASE KINASE KINASE 19-RELATED"/>
    <property type="match status" value="1"/>
</dbReference>
<proteinExistence type="predicted"/>
<feature type="region of interest" description="Disordered" evidence="7">
    <location>
        <begin position="317"/>
        <end position="388"/>
    </location>
</feature>
<evidence type="ECO:0000256" key="4">
    <source>
        <dbReference type="ARBA" id="ARBA00022777"/>
    </source>
</evidence>
<feature type="compositionally biased region" description="Low complexity" evidence="7">
    <location>
        <begin position="326"/>
        <end position="350"/>
    </location>
</feature>